<dbReference type="CDD" id="cd03801">
    <property type="entry name" value="GT4_PimA-like"/>
    <property type="match status" value="1"/>
</dbReference>
<dbReference type="GO" id="GO:0016757">
    <property type="term" value="F:glycosyltransferase activity"/>
    <property type="evidence" value="ECO:0007669"/>
    <property type="project" value="InterPro"/>
</dbReference>
<name>A0A1F5FEV3_9BACT</name>
<sequence length="348" mass="39489">MKLVVVNYYQANIHRGLETYVRELTSRLHHNLQTDVWSSNSARLPTSLFPRVLHRLFLTPTDLSILTFYLYQIPKLLQVRPDFIIITNCGWHLLFYRLLTFILDIKLILIGQSGPGWDDRFNLLLAPDVFICLSPHQQLWAKSVFHWPGTLLPIIPNGVDVKKFYRASPIMTKQSHPRVLCVAATIPSKNIFAVIHGVASHPHASLTLLGDGPLSGSIDVEGRSKLKSRYLRLTVPHEDIAPYYTASDIFILISDSSEAFGIAYLEALAAGLPIVATDDELRRFIVGDCGVFISSWSTPQEIAIALDQALKLPRGHRWQADLKKQLQNFSWDTISDKYMQLFHQLKHS</sequence>
<gene>
    <name evidence="2" type="ORF">A2368_04050</name>
</gene>
<reference evidence="2 3" key="1">
    <citation type="journal article" date="2016" name="Nat. Commun.">
        <title>Thousands of microbial genomes shed light on interconnected biogeochemical processes in an aquifer system.</title>
        <authorList>
            <person name="Anantharaman K."/>
            <person name="Brown C.T."/>
            <person name="Hug L.A."/>
            <person name="Sharon I."/>
            <person name="Castelle C.J."/>
            <person name="Probst A.J."/>
            <person name="Thomas B.C."/>
            <person name="Singh A."/>
            <person name="Wilkins M.J."/>
            <person name="Karaoz U."/>
            <person name="Brodie E.L."/>
            <person name="Williams K.H."/>
            <person name="Hubbard S.S."/>
            <person name="Banfield J.F."/>
        </authorList>
    </citation>
    <scope>NUCLEOTIDE SEQUENCE [LARGE SCALE GENOMIC DNA]</scope>
</reference>
<proteinExistence type="predicted"/>
<protein>
    <recommendedName>
        <fullName evidence="1">Glycosyl transferase family 1 domain-containing protein</fullName>
    </recommendedName>
</protein>
<dbReference type="Gene3D" id="3.40.50.2000">
    <property type="entry name" value="Glycogen Phosphorylase B"/>
    <property type="match status" value="2"/>
</dbReference>
<dbReference type="AlphaFoldDB" id="A0A1F5FEV3"/>
<dbReference type="PANTHER" id="PTHR12526">
    <property type="entry name" value="GLYCOSYLTRANSFERASE"/>
    <property type="match status" value="1"/>
</dbReference>
<evidence type="ECO:0000313" key="3">
    <source>
        <dbReference type="Proteomes" id="UP000176682"/>
    </source>
</evidence>
<evidence type="ECO:0000313" key="2">
    <source>
        <dbReference type="EMBL" id="OGD78097.1"/>
    </source>
</evidence>
<dbReference type="Pfam" id="PF00534">
    <property type="entry name" value="Glycos_transf_1"/>
    <property type="match status" value="1"/>
</dbReference>
<evidence type="ECO:0000259" key="1">
    <source>
        <dbReference type="Pfam" id="PF00534"/>
    </source>
</evidence>
<organism evidence="2 3">
    <name type="scientific">Candidatus Collierbacteria bacterium RIFOXYB1_FULL_49_13</name>
    <dbReference type="NCBI Taxonomy" id="1817728"/>
    <lineage>
        <taxon>Bacteria</taxon>
        <taxon>Candidatus Collieribacteriota</taxon>
    </lineage>
</organism>
<dbReference type="SUPFAM" id="SSF53756">
    <property type="entry name" value="UDP-Glycosyltransferase/glycogen phosphorylase"/>
    <property type="match status" value="1"/>
</dbReference>
<feature type="domain" description="Glycosyl transferase family 1" evidence="1">
    <location>
        <begin position="176"/>
        <end position="313"/>
    </location>
</feature>
<dbReference type="Proteomes" id="UP000176682">
    <property type="component" value="Unassembled WGS sequence"/>
</dbReference>
<dbReference type="EMBL" id="MFAM01000061">
    <property type="protein sequence ID" value="OGD78097.1"/>
    <property type="molecule type" value="Genomic_DNA"/>
</dbReference>
<dbReference type="InterPro" id="IPR001296">
    <property type="entry name" value="Glyco_trans_1"/>
</dbReference>
<accession>A0A1F5FEV3</accession>
<comment type="caution">
    <text evidence="2">The sequence shown here is derived from an EMBL/GenBank/DDBJ whole genome shotgun (WGS) entry which is preliminary data.</text>
</comment>